<feature type="transmembrane region" description="Helical" evidence="7">
    <location>
        <begin position="53"/>
        <end position="75"/>
    </location>
</feature>
<evidence type="ECO:0000256" key="4">
    <source>
        <dbReference type="ARBA" id="ARBA00023002"/>
    </source>
</evidence>
<dbReference type="RefSeq" id="WP_189078954.1">
    <property type="nucleotide sequence ID" value="NZ_BMMX01000006.1"/>
</dbReference>
<dbReference type="PANTHER" id="PTHR21624:SF1">
    <property type="entry name" value="ALKYLGLYCEROL MONOOXYGENASE"/>
    <property type="match status" value="1"/>
</dbReference>
<dbReference type="InterPro" id="IPR006694">
    <property type="entry name" value="Fatty_acid_hydroxylase"/>
</dbReference>
<keyword evidence="3 7" id="KW-1133">Transmembrane helix</keyword>
<feature type="transmembrane region" description="Helical" evidence="7">
    <location>
        <begin position="12"/>
        <end position="33"/>
    </location>
</feature>
<gene>
    <name evidence="9" type="ORF">GCM10012284_21080</name>
</gene>
<keyword evidence="10" id="KW-1185">Reference proteome</keyword>
<dbReference type="GO" id="GO:0005506">
    <property type="term" value="F:iron ion binding"/>
    <property type="evidence" value="ECO:0007669"/>
    <property type="project" value="InterPro"/>
</dbReference>
<feature type="transmembrane region" description="Helical" evidence="7">
    <location>
        <begin position="87"/>
        <end position="104"/>
    </location>
</feature>
<organism evidence="9 10">
    <name type="scientific">Mangrovihabitans endophyticus</name>
    <dbReference type="NCBI Taxonomy" id="1751298"/>
    <lineage>
        <taxon>Bacteria</taxon>
        <taxon>Bacillati</taxon>
        <taxon>Actinomycetota</taxon>
        <taxon>Actinomycetes</taxon>
        <taxon>Micromonosporales</taxon>
        <taxon>Micromonosporaceae</taxon>
        <taxon>Mangrovihabitans</taxon>
    </lineage>
</organism>
<protein>
    <submittedName>
        <fullName evidence="9">C-5 sterol desaturase</fullName>
    </submittedName>
</protein>
<evidence type="ECO:0000256" key="7">
    <source>
        <dbReference type="SAM" id="Phobius"/>
    </source>
</evidence>
<dbReference type="EMBL" id="BMMX01000006">
    <property type="protein sequence ID" value="GGK86710.1"/>
    <property type="molecule type" value="Genomic_DNA"/>
</dbReference>
<evidence type="ECO:0000259" key="8">
    <source>
        <dbReference type="Pfam" id="PF04116"/>
    </source>
</evidence>
<dbReference type="Proteomes" id="UP000656042">
    <property type="component" value="Unassembled WGS sequence"/>
</dbReference>
<keyword evidence="4" id="KW-0560">Oxidoreductase</keyword>
<evidence type="ECO:0000313" key="9">
    <source>
        <dbReference type="EMBL" id="GGK86710.1"/>
    </source>
</evidence>
<evidence type="ECO:0000256" key="1">
    <source>
        <dbReference type="ARBA" id="ARBA00004127"/>
    </source>
</evidence>
<dbReference type="GO" id="GO:0050479">
    <property type="term" value="F:glyceryl-ether monooxygenase activity"/>
    <property type="evidence" value="ECO:0007669"/>
    <property type="project" value="TreeGrafter"/>
</dbReference>
<dbReference type="InterPro" id="IPR051689">
    <property type="entry name" value="Sterol_desaturase/TMEM195"/>
</dbReference>
<feature type="transmembrane region" description="Helical" evidence="7">
    <location>
        <begin position="144"/>
        <end position="172"/>
    </location>
</feature>
<reference evidence="9" key="1">
    <citation type="journal article" date="2014" name="Int. J. Syst. Evol. Microbiol.">
        <title>Complete genome sequence of Corynebacterium casei LMG S-19264T (=DSM 44701T), isolated from a smear-ripened cheese.</title>
        <authorList>
            <consortium name="US DOE Joint Genome Institute (JGI-PGF)"/>
            <person name="Walter F."/>
            <person name="Albersmeier A."/>
            <person name="Kalinowski J."/>
            <person name="Ruckert C."/>
        </authorList>
    </citation>
    <scope>NUCLEOTIDE SEQUENCE</scope>
    <source>
        <strain evidence="9">CGMCC 4.7299</strain>
    </source>
</reference>
<sequence length="300" mass="34720">MWEQLLDRLHDPAVYALPAIALLIVIEIIATYLDDDVKGYDRRDLKANVLTGLGALVVSTVMRTAALALYALVWVYVAPWHLDPGAWYTWVLLFFGVDILLYWYHRMAHRVRLMWAGHQVHHSSEYLNISVALRRKWAQWFEKIIWLPLPLLGVPPWMVFTMHSLHLVYGLFVHTEKIGKLPRPIELVLVTPSHHRVHHGSDAEYLDKNFASVMIIWDRLFGTFQPEIRRPVYGLTTQIGTHSIWRIQVHEFAAMVRDVRRARTFRHRMGYIFGPPGWEPADVDRPTVDGALTTAPAVVN</sequence>
<evidence type="ECO:0000313" key="10">
    <source>
        <dbReference type="Proteomes" id="UP000656042"/>
    </source>
</evidence>
<dbReference type="GO" id="GO:0016020">
    <property type="term" value="C:membrane"/>
    <property type="evidence" value="ECO:0007669"/>
    <property type="project" value="GOC"/>
</dbReference>
<keyword evidence="2 7" id="KW-0812">Transmembrane</keyword>
<accession>A0A8J3FNR4</accession>
<keyword evidence="6 7" id="KW-0472">Membrane</keyword>
<evidence type="ECO:0000256" key="2">
    <source>
        <dbReference type="ARBA" id="ARBA00022692"/>
    </source>
</evidence>
<dbReference type="PANTHER" id="PTHR21624">
    <property type="entry name" value="STEROL DESATURASE-RELATED PROTEIN"/>
    <property type="match status" value="1"/>
</dbReference>
<dbReference type="AlphaFoldDB" id="A0A8J3FNR4"/>
<feature type="domain" description="Fatty acid hydroxylase" evidence="8">
    <location>
        <begin position="90"/>
        <end position="223"/>
    </location>
</feature>
<evidence type="ECO:0000256" key="5">
    <source>
        <dbReference type="ARBA" id="ARBA00023098"/>
    </source>
</evidence>
<keyword evidence="5" id="KW-0443">Lipid metabolism</keyword>
<dbReference type="GO" id="GO:0012505">
    <property type="term" value="C:endomembrane system"/>
    <property type="evidence" value="ECO:0007669"/>
    <property type="project" value="UniProtKB-SubCell"/>
</dbReference>
<evidence type="ECO:0000256" key="3">
    <source>
        <dbReference type="ARBA" id="ARBA00022989"/>
    </source>
</evidence>
<dbReference type="GO" id="GO:0008610">
    <property type="term" value="P:lipid biosynthetic process"/>
    <property type="evidence" value="ECO:0007669"/>
    <property type="project" value="InterPro"/>
</dbReference>
<comment type="subcellular location">
    <subcellularLocation>
        <location evidence="1">Endomembrane system</location>
        <topology evidence="1">Multi-pass membrane protein</topology>
    </subcellularLocation>
</comment>
<dbReference type="Pfam" id="PF04116">
    <property type="entry name" value="FA_hydroxylase"/>
    <property type="match status" value="1"/>
</dbReference>
<reference evidence="9" key="2">
    <citation type="submission" date="2020-09" db="EMBL/GenBank/DDBJ databases">
        <authorList>
            <person name="Sun Q."/>
            <person name="Zhou Y."/>
        </authorList>
    </citation>
    <scope>NUCLEOTIDE SEQUENCE</scope>
    <source>
        <strain evidence="9">CGMCC 4.7299</strain>
    </source>
</reference>
<dbReference type="GO" id="GO:0006643">
    <property type="term" value="P:membrane lipid metabolic process"/>
    <property type="evidence" value="ECO:0007669"/>
    <property type="project" value="TreeGrafter"/>
</dbReference>
<evidence type="ECO:0000256" key="6">
    <source>
        <dbReference type="ARBA" id="ARBA00023136"/>
    </source>
</evidence>
<proteinExistence type="predicted"/>
<comment type="caution">
    <text evidence="9">The sequence shown here is derived from an EMBL/GenBank/DDBJ whole genome shotgun (WGS) entry which is preliminary data.</text>
</comment>
<name>A0A8J3FNR4_9ACTN</name>